<dbReference type="AlphaFoldDB" id="A0A2S1TMC9"/>
<comment type="catalytic activity">
    <reaction evidence="16 17">
        <text>a ubiquinone + NADH + 5 H(+)(in) = a ubiquinol + NAD(+) + 4 H(+)(out)</text>
        <dbReference type="Rhea" id="RHEA:29091"/>
        <dbReference type="Rhea" id="RHEA-COMP:9565"/>
        <dbReference type="Rhea" id="RHEA-COMP:9566"/>
        <dbReference type="ChEBI" id="CHEBI:15378"/>
        <dbReference type="ChEBI" id="CHEBI:16389"/>
        <dbReference type="ChEBI" id="CHEBI:17976"/>
        <dbReference type="ChEBI" id="CHEBI:57540"/>
        <dbReference type="ChEBI" id="CHEBI:57945"/>
        <dbReference type="EC" id="7.1.1.2"/>
    </reaction>
</comment>
<evidence type="ECO:0000256" key="3">
    <source>
        <dbReference type="ARBA" id="ARBA00009025"/>
    </source>
</evidence>
<keyword evidence="12 17" id="KW-0520">NAD</keyword>
<proteinExistence type="inferred from homology"/>
<feature type="transmembrane region" description="Helical" evidence="17">
    <location>
        <begin position="83"/>
        <end position="99"/>
    </location>
</feature>
<keyword evidence="13 17" id="KW-0830">Ubiquinone</keyword>
<evidence type="ECO:0000256" key="5">
    <source>
        <dbReference type="ARBA" id="ARBA00021006"/>
    </source>
</evidence>
<comment type="function">
    <text evidence="17">Core subunit of the mitochondrial membrane respiratory chain NADH dehydrogenase (Complex I) which catalyzes electron transfer from NADH through the respiratory chain, using ubiquinone as an electron acceptor. Essential for the catalytic activity and assembly of complex I.</text>
</comment>
<feature type="transmembrane region" description="Helical" evidence="17">
    <location>
        <begin position="164"/>
        <end position="188"/>
    </location>
</feature>
<evidence type="ECO:0000256" key="6">
    <source>
        <dbReference type="ARBA" id="ARBA00022448"/>
    </source>
</evidence>
<evidence type="ECO:0000259" key="18">
    <source>
        <dbReference type="Pfam" id="PF00361"/>
    </source>
</evidence>
<gene>
    <name evidence="20" type="primary">ND4</name>
</gene>
<organism evidence="20">
    <name type="scientific">Epimeria cornigera</name>
    <dbReference type="NCBI Taxonomy" id="1582882"/>
    <lineage>
        <taxon>Eukaryota</taxon>
        <taxon>Metazoa</taxon>
        <taxon>Ecdysozoa</taxon>
        <taxon>Arthropoda</taxon>
        <taxon>Crustacea</taxon>
        <taxon>Multicrustacea</taxon>
        <taxon>Malacostraca</taxon>
        <taxon>Eumalacostraca</taxon>
        <taxon>Peracarida</taxon>
        <taxon>Amphipoda</taxon>
        <taxon>Amphilochidea</taxon>
        <taxon>Amphilochida</taxon>
        <taxon>Amphilochidira</taxon>
        <taxon>Iphimedioidea</taxon>
        <taxon>Epimeriidae</taxon>
        <taxon>Epimeria</taxon>
    </lineage>
</organism>
<dbReference type="GO" id="GO:0031966">
    <property type="term" value="C:mitochondrial membrane"/>
    <property type="evidence" value="ECO:0007669"/>
    <property type="project" value="UniProtKB-SubCell"/>
</dbReference>
<sequence length="444" mass="49561">MLKLLFLLGVSGFVSGWGEVLFILGLVGFMVSLMQSEGSVVMSGLSYELDSLSWGLIVLSLWVVCLSLMGSCKILNNKFMERMFILAMLSLLLFLVLSFSVSNLIYFYISFECSLIPIFFLILGWGYQPERSQAGFYFIFYTLFGSLPLFYVILSWFWESGSCYMYLLGSGQAISMVMGIFSVGAFLVKFPIYGAHLWLLKAHVEAPVAGSMILAGVLLKLGGYGLIRIFCIWEGILSVMVELVLVVSIWGGVVVSLSCMRQIDVKLLIASSSVVHMSLCISGLFIFSWWGFKGAYMVMIAHGLCSSGLFYLANLLYDRTSSRSLLVCKGMLNLMPSISLWWFLFCAANMAAPPSMNLVGEMSLLISLISWDTYTVLSLSVMSFFSAAYSLYLFSLSQHGVYLMSKGGIFSGYLMEYLVCLLHWAPLNYLVLTCWFFSYLNSLI</sequence>
<dbReference type="Pfam" id="PF00361">
    <property type="entry name" value="Proton_antipo_M"/>
    <property type="match status" value="1"/>
</dbReference>
<evidence type="ECO:0000256" key="11">
    <source>
        <dbReference type="ARBA" id="ARBA00022989"/>
    </source>
</evidence>
<feature type="transmembrane region" description="Helical" evidence="17">
    <location>
        <begin position="296"/>
        <end position="317"/>
    </location>
</feature>
<dbReference type="InterPro" id="IPR000260">
    <property type="entry name" value="NADH4_N"/>
</dbReference>
<geneLocation type="mitochondrion" evidence="20"/>
<feature type="transmembrane region" description="Helical" evidence="17">
    <location>
        <begin position="134"/>
        <end position="158"/>
    </location>
</feature>
<keyword evidence="9" id="KW-1278">Translocase</keyword>
<evidence type="ECO:0000256" key="2">
    <source>
        <dbReference type="ARBA" id="ARBA00004225"/>
    </source>
</evidence>
<dbReference type="GO" id="GO:0003954">
    <property type="term" value="F:NADH dehydrogenase activity"/>
    <property type="evidence" value="ECO:0007669"/>
    <property type="project" value="TreeGrafter"/>
</dbReference>
<evidence type="ECO:0000256" key="7">
    <source>
        <dbReference type="ARBA" id="ARBA00022660"/>
    </source>
</evidence>
<dbReference type="InterPro" id="IPR001750">
    <property type="entry name" value="ND/Mrp_TM"/>
</dbReference>
<evidence type="ECO:0000256" key="17">
    <source>
        <dbReference type="RuleBase" id="RU003297"/>
    </source>
</evidence>
<keyword evidence="15 17" id="KW-0472">Membrane</keyword>
<keyword evidence="7 17" id="KW-0679">Respiratory chain</keyword>
<dbReference type="PRINTS" id="PR01437">
    <property type="entry name" value="NUOXDRDTASE4"/>
</dbReference>
<dbReference type="GO" id="GO:0042773">
    <property type="term" value="P:ATP synthesis coupled electron transport"/>
    <property type="evidence" value="ECO:0007669"/>
    <property type="project" value="InterPro"/>
</dbReference>
<feature type="transmembrane region" description="Helical" evidence="17">
    <location>
        <begin position="338"/>
        <end position="356"/>
    </location>
</feature>
<feature type="transmembrane region" description="Helical" evidence="17">
    <location>
        <begin position="267"/>
        <end position="290"/>
    </location>
</feature>
<evidence type="ECO:0000259" key="19">
    <source>
        <dbReference type="Pfam" id="PF01059"/>
    </source>
</evidence>
<keyword evidence="11 17" id="KW-1133">Transmembrane helix</keyword>
<feature type="transmembrane region" description="Helical" evidence="17">
    <location>
        <begin position="376"/>
        <end position="396"/>
    </location>
</feature>
<keyword evidence="6 17" id="KW-0813">Transport</keyword>
<dbReference type="InterPro" id="IPR003918">
    <property type="entry name" value="NADH_UbQ_OxRdtase"/>
</dbReference>
<feature type="domain" description="NADH:quinone oxidoreductase/Mrp antiporter transmembrane" evidence="18">
    <location>
        <begin position="102"/>
        <end position="385"/>
    </location>
</feature>
<evidence type="ECO:0000313" key="20">
    <source>
        <dbReference type="EMBL" id="AWI62658.1"/>
    </source>
</evidence>
<feature type="domain" description="NADH:ubiquinone oxidoreductase chain 4 N-terminal" evidence="19">
    <location>
        <begin position="21"/>
        <end position="97"/>
    </location>
</feature>
<accession>A0A2S1TMC9</accession>
<dbReference type="PANTHER" id="PTHR43507:SF20">
    <property type="entry name" value="NADH-UBIQUINONE OXIDOREDUCTASE CHAIN 4"/>
    <property type="match status" value="1"/>
</dbReference>
<evidence type="ECO:0000256" key="15">
    <source>
        <dbReference type="ARBA" id="ARBA00023136"/>
    </source>
</evidence>
<keyword evidence="14 17" id="KW-0496">Mitochondrion</keyword>
<reference evidence="20" key="1">
    <citation type="journal article" date="2018" name="Sci. Rep.">
        <title>Cryptic species in a well-known habitat: applying taxonomics to the amphipod genus Epimeria (Crustacea, Peracarida).</title>
        <authorList>
            <person name="Beermann J."/>
            <person name="Westbury M.V."/>
            <person name="Hofreiter M."/>
            <person name="Hilgers L."/>
            <person name="Deister F."/>
            <person name="Neumann H."/>
            <person name="Raupach M.J."/>
        </authorList>
    </citation>
    <scope>NUCLEOTIDE SEQUENCE</scope>
</reference>
<dbReference type="EC" id="7.1.1.2" evidence="4 17"/>
<keyword evidence="8 17" id="KW-0812">Transmembrane</keyword>
<evidence type="ECO:0000256" key="13">
    <source>
        <dbReference type="ARBA" id="ARBA00023075"/>
    </source>
</evidence>
<evidence type="ECO:0000256" key="14">
    <source>
        <dbReference type="ARBA" id="ARBA00023128"/>
    </source>
</evidence>
<comment type="function">
    <text evidence="1">Core subunit of the mitochondrial membrane respiratory chain NADH dehydrogenase (Complex I) that is believed to belong to the minimal assembly required for catalysis. Complex I functions in the transfer of electrons from NADH to the respiratory chain. The immediate electron acceptor for the enzyme is believed to be ubiquinone.</text>
</comment>
<evidence type="ECO:0000256" key="12">
    <source>
        <dbReference type="ARBA" id="ARBA00023027"/>
    </source>
</evidence>
<evidence type="ECO:0000256" key="4">
    <source>
        <dbReference type="ARBA" id="ARBA00012944"/>
    </source>
</evidence>
<comment type="subcellular location">
    <subcellularLocation>
        <location evidence="2 17">Mitochondrion membrane</location>
        <topology evidence="2 17">Multi-pass membrane protein</topology>
    </subcellularLocation>
</comment>
<feature type="transmembrane region" description="Helical" evidence="17">
    <location>
        <begin position="51"/>
        <end position="71"/>
    </location>
</feature>
<feature type="transmembrane region" description="Helical" evidence="17">
    <location>
        <begin position="105"/>
        <end position="127"/>
    </location>
</feature>
<dbReference type="EMBL" id="MF361127">
    <property type="protein sequence ID" value="AWI62658.1"/>
    <property type="molecule type" value="Genomic_DNA"/>
</dbReference>
<evidence type="ECO:0000256" key="9">
    <source>
        <dbReference type="ARBA" id="ARBA00022967"/>
    </source>
</evidence>
<evidence type="ECO:0000256" key="10">
    <source>
        <dbReference type="ARBA" id="ARBA00022982"/>
    </source>
</evidence>
<feature type="transmembrane region" description="Helical" evidence="17">
    <location>
        <begin position="208"/>
        <end position="230"/>
    </location>
</feature>
<dbReference type="Pfam" id="PF01059">
    <property type="entry name" value="Oxidored_q5_N"/>
    <property type="match status" value="1"/>
</dbReference>
<dbReference type="GO" id="GO:0048039">
    <property type="term" value="F:ubiquinone binding"/>
    <property type="evidence" value="ECO:0007669"/>
    <property type="project" value="TreeGrafter"/>
</dbReference>
<feature type="transmembrane region" description="Helical" evidence="17">
    <location>
        <begin position="417"/>
        <end position="438"/>
    </location>
</feature>
<dbReference type="GO" id="GO:0008137">
    <property type="term" value="F:NADH dehydrogenase (ubiquinone) activity"/>
    <property type="evidence" value="ECO:0007669"/>
    <property type="project" value="UniProtKB-UniRule"/>
</dbReference>
<dbReference type="PANTHER" id="PTHR43507">
    <property type="entry name" value="NADH-UBIQUINONE OXIDOREDUCTASE CHAIN 4"/>
    <property type="match status" value="1"/>
</dbReference>
<dbReference type="GO" id="GO:0015990">
    <property type="term" value="P:electron transport coupled proton transport"/>
    <property type="evidence" value="ECO:0007669"/>
    <property type="project" value="TreeGrafter"/>
</dbReference>
<protein>
    <recommendedName>
        <fullName evidence="5 17">NADH-ubiquinone oxidoreductase chain 4</fullName>
        <ecNumber evidence="4 17">7.1.1.2</ecNumber>
    </recommendedName>
</protein>
<feature type="transmembrane region" description="Helical" evidence="17">
    <location>
        <begin position="236"/>
        <end position="255"/>
    </location>
</feature>
<evidence type="ECO:0000256" key="1">
    <source>
        <dbReference type="ARBA" id="ARBA00003257"/>
    </source>
</evidence>
<feature type="transmembrane region" description="Helical" evidence="17">
    <location>
        <begin position="7"/>
        <end position="31"/>
    </location>
</feature>
<keyword evidence="10 17" id="KW-0249">Electron transport</keyword>
<evidence type="ECO:0000256" key="8">
    <source>
        <dbReference type="ARBA" id="ARBA00022692"/>
    </source>
</evidence>
<evidence type="ECO:0000256" key="16">
    <source>
        <dbReference type="ARBA" id="ARBA00049551"/>
    </source>
</evidence>
<name>A0A2S1TMC9_9CRUS</name>
<comment type="similarity">
    <text evidence="3 17">Belongs to the complex I subunit 4 family.</text>
</comment>